<feature type="compositionally biased region" description="Polar residues" evidence="2">
    <location>
        <begin position="496"/>
        <end position="505"/>
    </location>
</feature>
<feature type="region of interest" description="Disordered" evidence="2">
    <location>
        <begin position="403"/>
        <end position="428"/>
    </location>
</feature>
<feature type="compositionally biased region" description="Polar residues" evidence="2">
    <location>
        <begin position="311"/>
        <end position="320"/>
    </location>
</feature>
<accession>A0ABM1EQP4</accession>
<proteinExistence type="predicted"/>
<feature type="coiled-coil region" evidence="1">
    <location>
        <begin position="19"/>
        <end position="88"/>
    </location>
</feature>
<evidence type="ECO:0000313" key="4">
    <source>
        <dbReference type="RefSeq" id="XP_014674515.1"/>
    </source>
</evidence>
<reference evidence="4" key="1">
    <citation type="submission" date="2025-08" db="UniProtKB">
        <authorList>
            <consortium name="RefSeq"/>
        </authorList>
    </citation>
    <scope>IDENTIFICATION</scope>
</reference>
<feature type="region of interest" description="Disordered" evidence="2">
    <location>
        <begin position="444"/>
        <end position="505"/>
    </location>
</feature>
<evidence type="ECO:0000256" key="1">
    <source>
        <dbReference type="SAM" id="Coils"/>
    </source>
</evidence>
<dbReference type="Proteomes" id="UP000695022">
    <property type="component" value="Unplaced"/>
</dbReference>
<evidence type="ECO:0000313" key="3">
    <source>
        <dbReference type="Proteomes" id="UP000695022"/>
    </source>
</evidence>
<gene>
    <name evidence="4" type="primary">LOC106814683</name>
</gene>
<feature type="compositionally biased region" description="Basic and acidic residues" evidence="2">
    <location>
        <begin position="321"/>
        <end position="340"/>
    </location>
</feature>
<keyword evidence="3" id="KW-1185">Reference proteome</keyword>
<dbReference type="RefSeq" id="XP_014674515.1">
    <property type="nucleotide sequence ID" value="XM_014819029.1"/>
</dbReference>
<sequence length="505" mass="57847">MSKIICIFIASSRYTTVHLTEHESKVEEAEEKLVAAREEAALQETQARVLVAEMTRASSQLAAAEKRTKEQSDRIADLQRRLRSAESELSERDFDATELRAAAAEKQALLQQRTLQVQCLEQQFKTFRVNMEQQALQLNQHLEGAVQKERAKDTQIQELQRHLDASQLETRDVAARLGEARQKSEVDGAAICKLVSDLERIVAFQKDEVATLTRELDAKTRAVAAETDTWRDSERQVRERLHEASVKLEHVEERESTLRTELQQLANIYNRKEADAERMTDEIGALRVREASLATELEQQQRELQQQRTQHQSQVASLQTELRRCGDESRESRDAASRDIRQRENKLQALMTQLNDCQRQLHEARVTIHSQESRNRHLSGQLRTYEDGQYLFSPEQALLQHRTSSVYDEPDTPTKSMSNHSSKAEDRNKIFDYRVKEIDESGSRRVSIAGGSTGENRDESQTFQGMLDKVLLEIDGHHHTSHNHTASYPAQRDTDSNSSYSVHPN</sequence>
<organism evidence="3 4">
    <name type="scientific">Priapulus caudatus</name>
    <name type="common">Priapulid worm</name>
    <dbReference type="NCBI Taxonomy" id="37621"/>
    <lineage>
        <taxon>Eukaryota</taxon>
        <taxon>Metazoa</taxon>
        <taxon>Ecdysozoa</taxon>
        <taxon>Scalidophora</taxon>
        <taxon>Priapulida</taxon>
        <taxon>Priapulimorpha</taxon>
        <taxon>Priapulimorphida</taxon>
        <taxon>Priapulidae</taxon>
        <taxon>Priapulus</taxon>
    </lineage>
</organism>
<evidence type="ECO:0000256" key="2">
    <source>
        <dbReference type="SAM" id="MobiDB-lite"/>
    </source>
</evidence>
<keyword evidence="1" id="KW-0175">Coiled coil</keyword>
<protein>
    <submittedName>
        <fullName evidence="4">Paramyosin-like</fullName>
    </submittedName>
</protein>
<name>A0ABM1EQP4_PRICU</name>
<dbReference type="GeneID" id="106814683"/>
<feature type="region of interest" description="Disordered" evidence="2">
    <location>
        <begin position="302"/>
        <end position="340"/>
    </location>
</feature>